<dbReference type="AlphaFoldDB" id="A0A803KVH2"/>
<accession>A0A803KVH2</accession>
<evidence type="ECO:0008006" key="3">
    <source>
        <dbReference type="Google" id="ProtNLM"/>
    </source>
</evidence>
<organism evidence="1 2">
    <name type="scientific">Chenopodium quinoa</name>
    <name type="common">Quinoa</name>
    <dbReference type="NCBI Taxonomy" id="63459"/>
    <lineage>
        <taxon>Eukaryota</taxon>
        <taxon>Viridiplantae</taxon>
        <taxon>Streptophyta</taxon>
        <taxon>Embryophyta</taxon>
        <taxon>Tracheophyta</taxon>
        <taxon>Spermatophyta</taxon>
        <taxon>Magnoliopsida</taxon>
        <taxon>eudicotyledons</taxon>
        <taxon>Gunneridae</taxon>
        <taxon>Pentapetalae</taxon>
        <taxon>Caryophyllales</taxon>
        <taxon>Chenopodiaceae</taxon>
        <taxon>Chenopodioideae</taxon>
        <taxon>Atripliceae</taxon>
        <taxon>Chenopodium</taxon>
    </lineage>
</organism>
<proteinExistence type="predicted"/>
<evidence type="ECO:0000313" key="1">
    <source>
        <dbReference type="EnsemblPlants" id="AUR62003030-RA:cds"/>
    </source>
</evidence>
<protein>
    <recommendedName>
        <fullName evidence="3">F-box associated domain-containing protein</fullName>
    </recommendedName>
</protein>
<evidence type="ECO:0000313" key="2">
    <source>
        <dbReference type="Proteomes" id="UP000596660"/>
    </source>
</evidence>
<name>A0A803KVH2_CHEQI</name>
<dbReference type="Proteomes" id="UP000596660">
    <property type="component" value="Unplaced"/>
</dbReference>
<reference evidence="1" key="2">
    <citation type="submission" date="2021-03" db="UniProtKB">
        <authorList>
            <consortium name="EnsemblPlants"/>
        </authorList>
    </citation>
    <scope>IDENTIFICATION</scope>
</reference>
<dbReference type="EnsemblPlants" id="AUR62003030-RA">
    <property type="protein sequence ID" value="AUR62003030-RA:cds"/>
    <property type="gene ID" value="AUR62003030"/>
</dbReference>
<sequence>MKYGFLVFDMVNETFDMMIGPNHMSIEYVSLKDNRNLNRSVWGLRDTIVVVATFARKEKVEVWIMKEYGVEESWNMLCSIPVGSNN</sequence>
<dbReference type="Gramene" id="AUR62003030-RA">
    <property type="protein sequence ID" value="AUR62003030-RA:cds"/>
    <property type="gene ID" value="AUR62003030"/>
</dbReference>
<keyword evidence="2" id="KW-1185">Reference proteome</keyword>
<reference evidence="1" key="1">
    <citation type="journal article" date="2017" name="Nature">
        <title>The genome of Chenopodium quinoa.</title>
        <authorList>
            <person name="Jarvis D.E."/>
            <person name="Ho Y.S."/>
            <person name="Lightfoot D.J."/>
            <person name="Schmoeckel S.M."/>
            <person name="Li B."/>
            <person name="Borm T.J.A."/>
            <person name="Ohyanagi H."/>
            <person name="Mineta K."/>
            <person name="Michell C.T."/>
            <person name="Saber N."/>
            <person name="Kharbatia N.M."/>
            <person name="Rupper R.R."/>
            <person name="Sharp A.R."/>
            <person name="Dally N."/>
            <person name="Boughton B.A."/>
            <person name="Woo Y.H."/>
            <person name="Gao G."/>
            <person name="Schijlen E.G.W.M."/>
            <person name="Guo X."/>
            <person name="Momin A.A."/>
            <person name="Negrao S."/>
            <person name="Al-Babili S."/>
            <person name="Gehring C."/>
            <person name="Roessner U."/>
            <person name="Jung C."/>
            <person name="Murphy K."/>
            <person name="Arold S.T."/>
            <person name="Gojobori T."/>
            <person name="van der Linden C.G."/>
            <person name="van Loo E.N."/>
            <person name="Jellen E.N."/>
            <person name="Maughan P.J."/>
            <person name="Tester M."/>
        </authorList>
    </citation>
    <scope>NUCLEOTIDE SEQUENCE [LARGE SCALE GENOMIC DNA]</scope>
    <source>
        <strain evidence="1">cv. PI 614886</strain>
    </source>
</reference>